<feature type="compositionally biased region" description="Basic and acidic residues" evidence="1">
    <location>
        <begin position="157"/>
        <end position="185"/>
    </location>
</feature>
<feature type="compositionally biased region" description="Acidic residues" evidence="1">
    <location>
        <begin position="240"/>
        <end position="259"/>
    </location>
</feature>
<feature type="compositionally biased region" description="Pro residues" evidence="1">
    <location>
        <begin position="401"/>
        <end position="410"/>
    </location>
</feature>
<name>A0A672YHD4_9TELE</name>
<reference evidence="2" key="2">
    <citation type="submission" date="2025-08" db="UniProtKB">
        <authorList>
            <consortium name="Ensembl"/>
        </authorList>
    </citation>
    <scope>IDENTIFICATION</scope>
</reference>
<dbReference type="AlphaFoldDB" id="A0A672YHD4"/>
<feature type="compositionally biased region" description="Basic and acidic residues" evidence="1">
    <location>
        <begin position="695"/>
        <end position="704"/>
    </location>
</feature>
<feature type="compositionally biased region" description="Basic and acidic residues" evidence="1">
    <location>
        <begin position="523"/>
        <end position="590"/>
    </location>
</feature>
<feature type="compositionally biased region" description="Basic and acidic residues" evidence="1">
    <location>
        <begin position="606"/>
        <end position="626"/>
    </location>
</feature>
<feature type="compositionally biased region" description="Acidic residues" evidence="1">
    <location>
        <begin position="25"/>
        <end position="34"/>
    </location>
</feature>
<feature type="compositionally biased region" description="Pro residues" evidence="1">
    <location>
        <begin position="596"/>
        <end position="605"/>
    </location>
</feature>
<dbReference type="FunCoup" id="A0A672YHD4">
    <property type="interactions" value="1760"/>
</dbReference>
<dbReference type="Ensembl" id="ENSSORT00005004098.1">
    <property type="protein sequence ID" value="ENSSORP00005003980.1"/>
    <property type="gene ID" value="ENSSORG00005002428.1"/>
</dbReference>
<reference evidence="2" key="1">
    <citation type="submission" date="2019-06" db="EMBL/GenBank/DDBJ databases">
        <authorList>
            <consortium name="Wellcome Sanger Institute Data Sharing"/>
        </authorList>
    </citation>
    <scope>NUCLEOTIDE SEQUENCE [LARGE SCALE GENOMIC DNA]</scope>
</reference>
<feature type="compositionally biased region" description="Basic and acidic residues" evidence="1">
    <location>
        <begin position="760"/>
        <end position="777"/>
    </location>
</feature>
<feature type="compositionally biased region" description="Acidic residues" evidence="1">
    <location>
        <begin position="305"/>
        <end position="321"/>
    </location>
</feature>
<feature type="compositionally biased region" description="Low complexity" evidence="1">
    <location>
        <begin position="1"/>
        <end position="13"/>
    </location>
</feature>
<protein>
    <submittedName>
        <fullName evidence="2">Zinc finger CCCH-type containing 18</fullName>
    </submittedName>
</protein>
<feature type="compositionally biased region" description="Basic and acidic residues" evidence="1">
    <location>
        <begin position="322"/>
        <end position="331"/>
    </location>
</feature>
<feature type="compositionally biased region" description="Low complexity" evidence="1">
    <location>
        <begin position="650"/>
        <end position="661"/>
    </location>
</feature>
<feature type="compositionally biased region" description="Acidic residues" evidence="1">
    <location>
        <begin position="43"/>
        <end position="61"/>
    </location>
</feature>
<dbReference type="InParanoid" id="A0A672YHD4"/>
<gene>
    <name evidence="2" type="primary">zc3h18</name>
</gene>
<evidence type="ECO:0000256" key="1">
    <source>
        <dbReference type="SAM" id="MobiDB-lite"/>
    </source>
</evidence>
<evidence type="ECO:0000313" key="2">
    <source>
        <dbReference type="Ensembl" id="ENSSORP00005003980.1"/>
    </source>
</evidence>
<evidence type="ECO:0000313" key="3">
    <source>
        <dbReference type="Proteomes" id="UP000472271"/>
    </source>
</evidence>
<feature type="compositionally biased region" description="Basic and acidic residues" evidence="1">
    <location>
        <begin position="192"/>
        <end position="220"/>
    </location>
</feature>
<accession>A0A672YHD4</accession>
<dbReference type="PANTHER" id="PTHR46582">
    <property type="entry name" value="ZINC FINGER CCCH DOMAIN-CONTAINING PROTEIN 18"/>
    <property type="match status" value="1"/>
</dbReference>
<feature type="compositionally biased region" description="Low complexity" evidence="1">
    <location>
        <begin position="835"/>
        <end position="869"/>
    </location>
</feature>
<sequence length="898" mass="102274">MDTPESPTQSPQSPEEEEKGLSDSELLDSLDEDGDRVISDSEIVQEEENTGFAEEDEEEVAVESRGRLSGLENREEEDEVVPDFVSDPEDEGPSEEMGMGQEDKNIVLMEEDEGGEGAHGSHFNGEEDDEEEDRVIDTPQSPDSEPEQGRSYITAEDGERREEEEQEKRYSSFRKDEEEEDKGKAEEEEEEERLRDEVRRISAAVREVKDDSASVSRELDEHELDYDEEVPEEPSIPTHEEEEDEDDAKAEGEEEEESEDKSSSKRKEKKPILPPSPKDNQSKKTDGRGERVRRDSFRDKKKDEDDGEIDEGEIDDDDLEEGEVKDPSDRKIRPRPICRFFIKGNGTWGMKLSVHPPGVNDKGNYSLITKPDLFSPNGAPPGGPTPLIPNNPWAGTCGEELPPPPPPVEPPVESAWERGPETCQRGNTVLKKATIRKEQEPDFEEKRFNVTIGEDEREFDKENDFFRERSYRIIRDEMDFRDPIYSDPYADPYYDYEMEALWRGGQYENFRVQYTEAPVPYHYSERERERDPRERHRDRERERDHRERGAERLRRKEEWERDRMKRDEKDRPRMRPPRDAREKKDEDKLKPRSPLNLPPNRPMEPPSKKEVVPVMRRPDEWKDPWRRSKSPRRRPGLGSPPRGRRRHRPSGSSVSLSNSSSKMRQVNSFILRDGVVFLNVLVFLITERLSKKDEQFRDDRRKMDPAGGPPQRGNPMPRSGPGSRGGHPVHPPPGAMGPPGSYGGSGSHKDIKLTLLNKQQGDKGNRKRYLPSDKDRPGSPVSKRMAMSPDRGRDRRIPGRAPPSPRMDRPRAQGPRPLPGPQGDRKRPLSPPPKSSGKGPAVPSGKPAAPGSVSAAGSGSGSGSNKPSNTLSRREELLKQLKAVEDAIARKRAKIPTK</sequence>
<reference evidence="2" key="3">
    <citation type="submission" date="2025-09" db="UniProtKB">
        <authorList>
            <consortium name="Ensembl"/>
        </authorList>
    </citation>
    <scope>IDENTIFICATION</scope>
</reference>
<feature type="region of interest" description="Disordered" evidence="1">
    <location>
        <begin position="695"/>
        <end position="875"/>
    </location>
</feature>
<dbReference type="PANTHER" id="PTHR46582:SF1">
    <property type="entry name" value="ZINC FINGER CCCH DOMAIN-CONTAINING PROTEIN 18"/>
    <property type="match status" value="1"/>
</dbReference>
<feature type="compositionally biased region" description="Acidic residues" evidence="1">
    <location>
        <begin position="221"/>
        <end position="232"/>
    </location>
</feature>
<dbReference type="InterPro" id="IPR052647">
    <property type="entry name" value="Zinc_finger_CCCH-type"/>
</dbReference>
<feature type="compositionally biased region" description="Acidic residues" evidence="1">
    <location>
        <begin position="74"/>
        <end position="94"/>
    </location>
</feature>
<dbReference type="GO" id="GO:0003723">
    <property type="term" value="F:RNA binding"/>
    <property type="evidence" value="ECO:0007669"/>
    <property type="project" value="TreeGrafter"/>
</dbReference>
<keyword evidence="3" id="KW-1185">Reference proteome</keyword>
<dbReference type="Proteomes" id="UP000472271">
    <property type="component" value="Chromosome 6"/>
</dbReference>
<feature type="compositionally biased region" description="Pro residues" evidence="1">
    <location>
        <begin position="378"/>
        <end position="389"/>
    </location>
</feature>
<dbReference type="GO" id="GO:0071011">
    <property type="term" value="C:precatalytic spliceosome"/>
    <property type="evidence" value="ECO:0007669"/>
    <property type="project" value="TreeGrafter"/>
</dbReference>
<feature type="region of interest" description="Disordered" evidence="1">
    <location>
        <begin position="516"/>
        <end position="662"/>
    </location>
</feature>
<feature type="region of interest" description="Disordered" evidence="1">
    <location>
        <begin position="371"/>
        <end position="421"/>
    </location>
</feature>
<organism evidence="2 3">
    <name type="scientific">Sphaeramia orbicularis</name>
    <name type="common">orbiculate cardinalfish</name>
    <dbReference type="NCBI Taxonomy" id="375764"/>
    <lineage>
        <taxon>Eukaryota</taxon>
        <taxon>Metazoa</taxon>
        <taxon>Chordata</taxon>
        <taxon>Craniata</taxon>
        <taxon>Vertebrata</taxon>
        <taxon>Euteleostomi</taxon>
        <taxon>Actinopterygii</taxon>
        <taxon>Neopterygii</taxon>
        <taxon>Teleostei</taxon>
        <taxon>Neoteleostei</taxon>
        <taxon>Acanthomorphata</taxon>
        <taxon>Gobiaria</taxon>
        <taxon>Kurtiformes</taxon>
        <taxon>Apogonoidei</taxon>
        <taxon>Apogonidae</taxon>
        <taxon>Apogoninae</taxon>
        <taxon>Sphaeramia</taxon>
    </lineage>
</organism>
<proteinExistence type="predicted"/>
<feature type="region of interest" description="Disordered" evidence="1">
    <location>
        <begin position="1"/>
        <end position="337"/>
    </location>
</feature>
<feature type="compositionally biased region" description="Basic and acidic residues" evidence="1">
    <location>
        <begin position="280"/>
        <end position="304"/>
    </location>
</feature>